<dbReference type="PANTHER" id="PTHR17490:SF16">
    <property type="entry name" value="THREONYLCARBAMOYL-AMP SYNTHASE"/>
    <property type="match status" value="1"/>
</dbReference>
<dbReference type="KEGG" id="ten:LPB136_02955"/>
<dbReference type="EC" id="2.7.7.87" evidence="3"/>
<dbReference type="STRING" id="1850252.LPB136_02955"/>
<evidence type="ECO:0000256" key="11">
    <source>
        <dbReference type="ARBA" id="ARBA00048366"/>
    </source>
</evidence>
<dbReference type="AlphaFoldDB" id="A0A1L3JGX4"/>
<evidence type="ECO:0000256" key="4">
    <source>
        <dbReference type="ARBA" id="ARBA00022490"/>
    </source>
</evidence>
<keyword evidence="6" id="KW-0819">tRNA processing</keyword>
<evidence type="ECO:0000256" key="3">
    <source>
        <dbReference type="ARBA" id="ARBA00012584"/>
    </source>
</evidence>
<evidence type="ECO:0000259" key="12">
    <source>
        <dbReference type="PROSITE" id="PS51163"/>
    </source>
</evidence>
<keyword evidence="9" id="KW-0067">ATP-binding</keyword>
<keyword evidence="8" id="KW-0547">Nucleotide-binding</keyword>
<evidence type="ECO:0000256" key="1">
    <source>
        <dbReference type="ARBA" id="ARBA00004496"/>
    </source>
</evidence>
<reference evidence="13 14" key="1">
    <citation type="submission" date="2016-11" db="EMBL/GenBank/DDBJ databases">
        <title>Tenacibaculum sp. LPB0136, isolated from marine environment.</title>
        <authorList>
            <person name="Kim E."/>
            <person name="Yi H."/>
        </authorList>
    </citation>
    <scope>NUCLEOTIDE SEQUENCE [LARGE SCALE GENOMIC DNA]</scope>
    <source>
        <strain evidence="13 14">LPB0136</strain>
    </source>
</reference>
<evidence type="ECO:0000256" key="7">
    <source>
        <dbReference type="ARBA" id="ARBA00022695"/>
    </source>
</evidence>
<dbReference type="GO" id="GO:0003725">
    <property type="term" value="F:double-stranded RNA binding"/>
    <property type="evidence" value="ECO:0007669"/>
    <property type="project" value="InterPro"/>
</dbReference>
<organism evidence="13 14">
    <name type="scientific">Tenacibaculum todarodis</name>
    <dbReference type="NCBI Taxonomy" id="1850252"/>
    <lineage>
        <taxon>Bacteria</taxon>
        <taxon>Pseudomonadati</taxon>
        <taxon>Bacteroidota</taxon>
        <taxon>Flavobacteriia</taxon>
        <taxon>Flavobacteriales</taxon>
        <taxon>Flavobacteriaceae</taxon>
        <taxon>Tenacibaculum</taxon>
    </lineage>
</organism>
<evidence type="ECO:0000256" key="5">
    <source>
        <dbReference type="ARBA" id="ARBA00022679"/>
    </source>
</evidence>
<keyword evidence="4" id="KW-0963">Cytoplasm</keyword>
<dbReference type="GO" id="GO:0008033">
    <property type="term" value="P:tRNA processing"/>
    <property type="evidence" value="ECO:0007669"/>
    <property type="project" value="UniProtKB-KW"/>
</dbReference>
<evidence type="ECO:0000256" key="10">
    <source>
        <dbReference type="ARBA" id="ARBA00029774"/>
    </source>
</evidence>
<keyword evidence="14" id="KW-1185">Reference proteome</keyword>
<keyword evidence="7" id="KW-0548">Nucleotidyltransferase</keyword>
<dbReference type="GO" id="GO:0000049">
    <property type="term" value="F:tRNA binding"/>
    <property type="evidence" value="ECO:0007669"/>
    <property type="project" value="TreeGrafter"/>
</dbReference>
<dbReference type="GO" id="GO:0006450">
    <property type="term" value="P:regulation of translational fidelity"/>
    <property type="evidence" value="ECO:0007669"/>
    <property type="project" value="TreeGrafter"/>
</dbReference>
<dbReference type="InterPro" id="IPR006070">
    <property type="entry name" value="Sua5-like_dom"/>
</dbReference>
<dbReference type="SUPFAM" id="SSF55821">
    <property type="entry name" value="YrdC/RibB"/>
    <property type="match status" value="1"/>
</dbReference>
<dbReference type="InterPro" id="IPR017945">
    <property type="entry name" value="DHBP_synth_RibB-like_a/b_dom"/>
</dbReference>
<dbReference type="NCBIfam" id="TIGR00057">
    <property type="entry name" value="L-threonylcarbamoyladenylate synthase"/>
    <property type="match status" value="1"/>
</dbReference>
<dbReference type="RefSeq" id="WP_072554712.1">
    <property type="nucleotide sequence ID" value="NZ_CP018155.1"/>
</dbReference>
<dbReference type="PANTHER" id="PTHR17490">
    <property type="entry name" value="SUA5"/>
    <property type="match status" value="1"/>
</dbReference>
<keyword evidence="5" id="KW-0808">Transferase</keyword>
<dbReference type="Gene3D" id="3.90.870.10">
    <property type="entry name" value="DHBP synthase"/>
    <property type="match status" value="1"/>
</dbReference>
<proteinExistence type="inferred from homology"/>
<dbReference type="GO" id="GO:0005524">
    <property type="term" value="F:ATP binding"/>
    <property type="evidence" value="ECO:0007669"/>
    <property type="project" value="UniProtKB-KW"/>
</dbReference>
<dbReference type="EMBL" id="CP018155">
    <property type="protein sequence ID" value="APG64386.1"/>
    <property type="molecule type" value="Genomic_DNA"/>
</dbReference>
<evidence type="ECO:0000256" key="2">
    <source>
        <dbReference type="ARBA" id="ARBA00007663"/>
    </source>
</evidence>
<evidence type="ECO:0000313" key="13">
    <source>
        <dbReference type="EMBL" id="APG64386.1"/>
    </source>
</evidence>
<dbReference type="InterPro" id="IPR050156">
    <property type="entry name" value="TC-AMP_synthase_SUA5"/>
</dbReference>
<dbReference type="PROSITE" id="PS51163">
    <property type="entry name" value="YRDC"/>
    <property type="match status" value="1"/>
</dbReference>
<comment type="subcellular location">
    <subcellularLocation>
        <location evidence="1">Cytoplasm</location>
    </subcellularLocation>
</comment>
<gene>
    <name evidence="13" type="ORF">LPB136_02955</name>
</gene>
<comment type="catalytic activity">
    <reaction evidence="11">
        <text>L-threonine + hydrogencarbonate + ATP = L-threonylcarbamoyladenylate + diphosphate + H2O</text>
        <dbReference type="Rhea" id="RHEA:36407"/>
        <dbReference type="ChEBI" id="CHEBI:15377"/>
        <dbReference type="ChEBI" id="CHEBI:17544"/>
        <dbReference type="ChEBI" id="CHEBI:30616"/>
        <dbReference type="ChEBI" id="CHEBI:33019"/>
        <dbReference type="ChEBI" id="CHEBI:57926"/>
        <dbReference type="ChEBI" id="CHEBI:73682"/>
        <dbReference type="EC" id="2.7.7.87"/>
    </reaction>
</comment>
<comment type="similarity">
    <text evidence="2">Belongs to the SUA5 family.</text>
</comment>
<evidence type="ECO:0000256" key="8">
    <source>
        <dbReference type="ARBA" id="ARBA00022741"/>
    </source>
</evidence>
<accession>A0A1L3JGX4</accession>
<evidence type="ECO:0000256" key="9">
    <source>
        <dbReference type="ARBA" id="ARBA00022840"/>
    </source>
</evidence>
<name>A0A1L3JGX4_9FLAO</name>
<protein>
    <recommendedName>
        <fullName evidence="10">L-threonylcarbamoyladenylate synthase</fullName>
        <ecNumber evidence="3">2.7.7.87</ecNumber>
    </recommendedName>
    <alternativeName>
        <fullName evidence="10">L-threonylcarbamoyladenylate synthase</fullName>
    </alternativeName>
</protein>
<dbReference type="OrthoDB" id="9814580at2"/>
<feature type="domain" description="YrdC-like" evidence="12">
    <location>
        <begin position="1"/>
        <end position="184"/>
    </location>
</feature>
<dbReference type="GO" id="GO:0061710">
    <property type="term" value="F:L-threonylcarbamoyladenylate synthase"/>
    <property type="evidence" value="ECO:0007669"/>
    <property type="project" value="UniProtKB-EC"/>
</dbReference>
<dbReference type="Proteomes" id="UP000181898">
    <property type="component" value="Chromosome"/>
</dbReference>
<dbReference type="GO" id="GO:0005737">
    <property type="term" value="C:cytoplasm"/>
    <property type="evidence" value="ECO:0007669"/>
    <property type="project" value="UniProtKB-SubCell"/>
</dbReference>
<evidence type="ECO:0000256" key="6">
    <source>
        <dbReference type="ARBA" id="ARBA00022694"/>
    </source>
</evidence>
<dbReference type="Pfam" id="PF01300">
    <property type="entry name" value="Sua5_yciO_yrdC"/>
    <property type="match status" value="1"/>
</dbReference>
<evidence type="ECO:0000313" key="14">
    <source>
        <dbReference type="Proteomes" id="UP000181898"/>
    </source>
</evidence>
<sequence>MKQLRNTLTPLLAEKTILYPTDTVWGIGCDATSVNAVKKVFKLKNREESKSLIVLVSSVSMLKKYVSVPKTALDILKEAKKPTTIIYNNPKGIAENIINKEDNTLAIRIVQDDFCRKLIKRFGKPIVSTSANRSGEPTPNSFSEIDNAILTSVDYVVNLHKEKITTKSSTILKLEGDNVITIRE</sequence>